<dbReference type="Pfam" id="PF00149">
    <property type="entry name" value="Metallophos"/>
    <property type="match status" value="1"/>
</dbReference>
<proteinExistence type="predicted"/>
<dbReference type="Proteomes" id="UP000535415">
    <property type="component" value="Unassembled WGS sequence"/>
</dbReference>
<dbReference type="EC" id="3.1.3.16" evidence="2"/>
<evidence type="ECO:0000313" key="2">
    <source>
        <dbReference type="EMBL" id="MBB5723613.1"/>
    </source>
</evidence>
<evidence type="ECO:0000313" key="3">
    <source>
        <dbReference type="Proteomes" id="UP000535415"/>
    </source>
</evidence>
<dbReference type="GO" id="GO:0110154">
    <property type="term" value="P:RNA decapping"/>
    <property type="evidence" value="ECO:0007669"/>
    <property type="project" value="TreeGrafter"/>
</dbReference>
<name>A0A7W9BN71_9RHOB</name>
<organism evidence="2 3">
    <name type="scientific">Yoonia ponticola</name>
    <dbReference type="NCBI Taxonomy" id="1524255"/>
    <lineage>
        <taxon>Bacteria</taxon>
        <taxon>Pseudomonadati</taxon>
        <taxon>Pseudomonadota</taxon>
        <taxon>Alphaproteobacteria</taxon>
        <taxon>Rhodobacterales</taxon>
        <taxon>Paracoccaceae</taxon>
        <taxon>Yoonia</taxon>
    </lineage>
</organism>
<dbReference type="GO" id="GO:0008803">
    <property type="term" value="F:bis(5'-nucleosyl)-tetraphosphatase (symmetrical) activity"/>
    <property type="evidence" value="ECO:0007669"/>
    <property type="project" value="TreeGrafter"/>
</dbReference>
<keyword evidence="3" id="KW-1185">Reference proteome</keyword>
<sequence>MSFLKRLFGGASAPRFDAPLAPDAPFFVIGDVHGCMRPLTTLLHQMQDRDPDAPRVFVGDYVDRGDDSAGVLRCLFAMKDDPRVTCLSGNHEDMMLGFLDQPEAKGARWLRYGGLQTLASFGIGGVTNSSEGEALTTARDALVNAMGADMLDWLRGLPTTWASGNVTVVHAGADPATPLTLQSDKTFKWGHKDFATVLRTDGAWIAHGHTIVDHANAQGGKIAVDTGAYATGQLTAAYITTGDATFVQTR</sequence>
<keyword evidence="2" id="KW-0378">Hydrolase</keyword>
<dbReference type="InterPro" id="IPR050126">
    <property type="entry name" value="Ap4A_hydrolase"/>
</dbReference>
<dbReference type="GO" id="GO:0004722">
    <property type="term" value="F:protein serine/threonine phosphatase activity"/>
    <property type="evidence" value="ECO:0007669"/>
    <property type="project" value="UniProtKB-EC"/>
</dbReference>
<dbReference type="SUPFAM" id="SSF56300">
    <property type="entry name" value="Metallo-dependent phosphatases"/>
    <property type="match status" value="1"/>
</dbReference>
<protein>
    <submittedName>
        <fullName evidence="2">Serine/threonine protein phosphatase 1</fullName>
        <ecNumber evidence="2">3.1.3.16</ecNumber>
    </submittedName>
</protein>
<dbReference type="PANTHER" id="PTHR42850">
    <property type="entry name" value="METALLOPHOSPHOESTERASE"/>
    <property type="match status" value="1"/>
</dbReference>
<dbReference type="InterPro" id="IPR004843">
    <property type="entry name" value="Calcineurin-like_PHP"/>
</dbReference>
<dbReference type="RefSeq" id="WP_183530674.1">
    <property type="nucleotide sequence ID" value="NZ_JACIJM010000012.1"/>
</dbReference>
<dbReference type="EMBL" id="JACIJM010000012">
    <property type="protein sequence ID" value="MBB5723613.1"/>
    <property type="molecule type" value="Genomic_DNA"/>
</dbReference>
<dbReference type="AlphaFoldDB" id="A0A7W9BN71"/>
<gene>
    <name evidence="2" type="ORF">FHS72_003258</name>
</gene>
<dbReference type="InterPro" id="IPR029052">
    <property type="entry name" value="Metallo-depent_PP-like"/>
</dbReference>
<reference evidence="2 3" key="1">
    <citation type="submission" date="2020-08" db="EMBL/GenBank/DDBJ databases">
        <title>Genomic Encyclopedia of Type Strains, Phase IV (KMG-IV): sequencing the most valuable type-strain genomes for metagenomic binning, comparative biology and taxonomic classification.</title>
        <authorList>
            <person name="Goeker M."/>
        </authorList>
    </citation>
    <scope>NUCLEOTIDE SEQUENCE [LARGE SCALE GENOMIC DNA]</scope>
    <source>
        <strain evidence="2 3">DSM 101064</strain>
    </source>
</reference>
<feature type="domain" description="Calcineurin-like phosphoesterase" evidence="1">
    <location>
        <begin position="25"/>
        <end position="211"/>
    </location>
</feature>
<accession>A0A7W9BN71</accession>
<evidence type="ECO:0000259" key="1">
    <source>
        <dbReference type="Pfam" id="PF00149"/>
    </source>
</evidence>
<dbReference type="GO" id="GO:0005737">
    <property type="term" value="C:cytoplasm"/>
    <property type="evidence" value="ECO:0007669"/>
    <property type="project" value="TreeGrafter"/>
</dbReference>
<dbReference type="PANTHER" id="PTHR42850:SF4">
    <property type="entry name" value="ZINC-DEPENDENT ENDOPOLYPHOSPHATASE"/>
    <property type="match status" value="1"/>
</dbReference>
<dbReference type="Gene3D" id="3.60.21.10">
    <property type="match status" value="1"/>
</dbReference>
<comment type="caution">
    <text evidence="2">The sequence shown here is derived from an EMBL/GenBank/DDBJ whole genome shotgun (WGS) entry which is preliminary data.</text>
</comment>